<feature type="transmembrane region" description="Helical" evidence="7">
    <location>
        <begin position="147"/>
        <end position="168"/>
    </location>
</feature>
<feature type="transmembrane region" description="Helical" evidence="7">
    <location>
        <begin position="238"/>
        <end position="258"/>
    </location>
</feature>
<protein>
    <submittedName>
        <fullName evidence="8">Peptide MFS transporter</fullName>
    </submittedName>
</protein>
<keyword evidence="6 7" id="KW-0472">Membrane</keyword>
<feature type="transmembrane region" description="Helical" evidence="7">
    <location>
        <begin position="358"/>
        <end position="378"/>
    </location>
</feature>
<feature type="transmembrane region" description="Helical" evidence="7">
    <location>
        <begin position="107"/>
        <end position="135"/>
    </location>
</feature>
<dbReference type="GO" id="GO:0015833">
    <property type="term" value="P:peptide transport"/>
    <property type="evidence" value="ECO:0007669"/>
    <property type="project" value="InterPro"/>
</dbReference>
<evidence type="ECO:0000256" key="5">
    <source>
        <dbReference type="ARBA" id="ARBA00022989"/>
    </source>
</evidence>
<dbReference type="RefSeq" id="WP_154571733.1">
    <property type="nucleotide sequence ID" value="NZ_VUNB01000001.1"/>
</dbReference>
<dbReference type="SUPFAM" id="SSF103473">
    <property type="entry name" value="MFS general substrate transporter"/>
    <property type="match status" value="1"/>
</dbReference>
<feature type="transmembrane region" description="Helical" evidence="7">
    <location>
        <begin position="390"/>
        <end position="409"/>
    </location>
</feature>
<dbReference type="PANTHER" id="PTHR23517:SF15">
    <property type="entry name" value="PROTON-DEPENDENT OLIGOPEPTIDE FAMILY TRANSPORT PROTEIN"/>
    <property type="match status" value="1"/>
</dbReference>
<feature type="transmembrane region" description="Helical" evidence="7">
    <location>
        <begin position="12"/>
        <end position="39"/>
    </location>
</feature>
<dbReference type="Pfam" id="PF07690">
    <property type="entry name" value="MFS_1"/>
    <property type="match status" value="1"/>
</dbReference>
<organism evidence="8">
    <name type="scientific">Baileyella intestinalis</name>
    <dbReference type="NCBI Taxonomy" id="2606709"/>
    <lineage>
        <taxon>Bacteria</taxon>
        <taxon>Bacillati</taxon>
        <taxon>Bacillota</taxon>
        <taxon>Clostridia</taxon>
        <taxon>Peptostreptococcales</taxon>
        <taxon>Anaerovoracaceae</taxon>
        <taxon>Baileyella</taxon>
    </lineage>
</organism>
<comment type="caution">
    <text evidence="8">The sequence shown here is derived from an EMBL/GenBank/DDBJ whole genome shotgun (WGS) entry which is preliminary data.</text>
</comment>
<feature type="transmembrane region" description="Helical" evidence="7">
    <location>
        <begin position="295"/>
        <end position="315"/>
    </location>
</feature>
<feature type="transmembrane region" description="Helical" evidence="7">
    <location>
        <begin position="421"/>
        <end position="442"/>
    </location>
</feature>
<feature type="transmembrane region" description="Helical" evidence="7">
    <location>
        <begin position="327"/>
        <end position="346"/>
    </location>
</feature>
<dbReference type="GO" id="GO:1904680">
    <property type="term" value="F:peptide transmembrane transporter activity"/>
    <property type="evidence" value="ECO:0007669"/>
    <property type="project" value="InterPro"/>
</dbReference>
<dbReference type="InterPro" id="IPR036259">
    <property type="entry name" value="MFS_trans_sf"/>
</dbReference>
<evidence type="ECO:0000256" key="2">
    <source>
        <dbReference type="ARBA" id="ARBA00022448"/>
    </source>
</evidence>
<evidence type="ECO:0000256" key="4">
    <source>
        <dbReference type="ARBA" id="ARBA00022692"/>
    </source>
</evidence>
<keyword evidence="4 7" id="KW-0812">Transmembrane</keyword>
<keyword evidence="3" id="KW-1003">Cell membrane</keyword>
<evidence type="ECO:0000256" key="6">
    <source>
        <dbReference type="ARBA" id="ARBA00023136"/>
    </source>
</evidence>
<feature type="transmembrane region" description="Helical" evidence="7">
    <location>
        <begin position="51"/>
        <end position="72"/>
    </location>
</feature>
<gene>
    <name evidence="8" type="ORF">FYJ66_01400</name>
</gene>
<evidence type="ECO:0000256" key="1">
    <source>
        <dbReference type="ARBA" id="ARBA00004651"/>
    </source>
</evidence>
<sequence length="453" mass="49290">MEQTAKKGRPFGFYICALGFTFERMAFYTVKYLLAIWLATDVAKGGLGSDSVAGATMSAQFVAWTYITPMIGGYIADHFISPRLCVTIGMILMGIGYLVAWKATGTGLVWVMIILVSIGTGFFKGNLSGVNALLFDDPDELNAAFSIQYSFVNIGSFIGTTFIAVMAIGDNPTMSFQGVFGLCGCLLFFDALLFVFGGRKALGDAGKAPFKKDQREFVSEEKRAAASEPLTSGDKKRIVVIVIVTIFSAFFWMVWYMAYMPAYYTFGWGDGSDFLNIADWHLFGKLIPTSYFDSMNALVCIILGPVMAVVWNKLAAKGKDPSMFKKTGIGTILIGLSYVVMVIAYVQAGGQKEGTSCLWIFLVSLLMSVGEMIFSPLGNSFINKLAPAKVLGLLLGFWPFAVFIAQQLYPRVFAVLQAGPFVKGYGITAAVTIIVGVLMCIFSGKLDNMEKTE</sequence>
<evidence type="ECO:0000313" key="8">
    <source>
        <dbReference type="EMBL" id="MST68265.1"/>
    </source>
</evidence>
<dbReference type="AlphaFoldDB" id="A0A6A8M4M8"/>
<dbReference type="InterPro" id="IPR005279">
    <property type="entry name" value="Dipep/tripep_permease"/>
</dbReference>
<proteinExistence type="predicted"/>
<dbReference type="CDD" id="cd17346">
    <property type="entry name" value="MFS_DtpA_like"/>
    <property type="match status" value="1"/>
</dbReference>
<dbReference type="GO" id="GO:0005886">
    <property type="term" value="C:plasma membrane"/>
    <property type="evidence" value="ECO:0007669"/>
    <property type="project" value="UniProtKB-SubCell"/>
</dbReference>
<name>A0A6A8M4M8_9FIRM</name>
<evidence type="ECO:0000256" key="3">
    <source>
        <dbReference type="ARBA" id="ARBA00022475"/>
    </source>
</evidence>
<keyword evidence="5 7" id="KW-1133">Transmembrane helix</keyword>
<feature type="transmembrane region" description="Helical" evidence="7">
    <location>
        <begin position="174"/>
        <end position="197"/>
    </location>
</feature>
<keyword evidence="2" id="KW-0813">Transport</keyword>
<dbReference type="Gene3D" id="1.20.1250.20">
    <property type="entry name" value="MFS general substrate transporter like domains"/>
    <property type="match status" value="2"/>
</dbReference>
<dbReference type="InterPro" id="IPR011701">
    <property type="entry name" value="MFS"/>
</dbReference>
<accession>A0A6A8M4M8</accession>
<dbReference type="EMBL" id="VUNB01000001">
    <property type="protein sequence ID" value="MST68265.1"/>
    <property type="molecule type" value="Genomic_DNA"/>
</dbReference>
<feature type="transmembrane region" description="Helical" evidence="7">
    <location>
        <begin position="84"/>
        <end position="101"/>
    </location>
</feature>
<reference evidence="8" key="1">
    <citation type="submission" date="2019-09" db="EMBL/GenBank/DDBJ databases">
        <title>In-depth cultivation of the pig gut microbiome towards novel bacterial diversity and tailored functional studies.</title>
        <authorList>
            <person name="Wylensek D."/>
            <person name="Hitch T.C.A."/>
            <person name="Clavel T."/>
        </authorList>
    </citation>
    <scope>NUCLEOTIDE SEQUENCE</scope>
    <source>
        <strain evidence="8">RF-744-FAT-WT-3</strain>
    </source>
</reference>
<comment type="subcellular location">
    <subcellularLocation>
        <location evidence="1">Cell membrane</location>
        <topology evidence="1">Multi-pass membrane protein</topology>
    </subcellularLocation>
</comment>
<dbReference type="PANTHER" id="PTHR23517">
    <property type="entry name" value="RESISTANCE PROTEIN MDTM, PUTATIVE-RELATED-RELATED"/>
    <property type="match status" value="1"/>
</dbReference>
<dbReference type="InterPro" id="IPR050171">
    <property type="entry name" value="MFS_Transporters"/>
</dbReference>
<evidence type="ECO:0000256" key="7">
    <source>
        <dbReference type="SAM" id="Phobius"/>
    </source>
</evidence>